<keyword evidence="2" id="KW-1185">Reference proteome</keyword>
<reference evidence="2" key="1">
    <citation type="journal article" date="2019" name="Int. J. Syst. Evol. Microbiol.">
        <title>The Global Catalogue of Microorganisms (GCM) 10K type strain sequencing project: providing services to taxonomists for standard genome sequencing and annotation.</title>
        <authorList>
            <consortium name="The Broad Institute Genomics Platform"/>
            <consortium name="The Broad Institute Genome Sequencing Center for Infectious Disease"/>
            <person name="Wu L."/>
            <person name="Ma J."/>
        </authorList>
    </citation>
    <scope>NUCLEOTIDE SEQUENCE [LARGE SCALE GENOMIC DNA]</scope>
    <source>
        <strain evidence="2">CCUG 53903</strain>
    </source>
</reference>
<gene>
    <name evidence="1" type="ORF">ACFPZ3_29805</name>
</gene>
<proteinExistence type="predicted"/>
<protein>
    <submittedName>
        <fullName evidence="1">Uncharacterized protein</fullName>
    </submittedName>
</protein>
<evidence type="ECO:0000313" key="1">
    <source>
        <dbReference type="EMBL" id="MFC5828081.1"/>
    </source>
</evidence>
<comment type="caution">
    <text evidence="1">The sequence shown here is derived from an EMBL/GenBank/DDBJ whole genome shotgun (WGS) entry which is preliminary data.</text>
</comment>
<evidence type="ECO:0000313" key="2">
    <source>
        <dbReference type="Proteomes" id="UP001596058"/>
    </source>
</evidence>
<accession>A0ABW1CTD1</accession>
<name>A0ABW1CTD1_9ACTN</name>
<dbReference type="RefSeq" id="WP_379517585.1">
    <property type="nucleotide sequence ID" value="NZ_JBHSPA010000034.1"/>
</dbReference>
<dbReference type="EMBL" id="JBHSPA010000034">
    <property type="protein sequence ID" value="MFC5828081.1"/>
    <property type="molecule type" value="Genomic_DNA"/>
</dbReference>
<sequence length="58" mass="6702">MSVEQDRQRDRLQTEVQQLAMAVALSSPRRWQIWKIVVRAQALSEVRRLVSEHTGVAS</sequence>
<dbReference type="Proteomes" id="UP001596058">
    <property type="component" value="Unassembled WGS sequence"/>
</dbReference>
<organism evidence="1 2">
    <name type="scientific">Nonomuraea insulae</name>
    <dbReference type="NCBI Taxonomy" id="1616787"/>
    <lineage>
        <taxon>Bacteria</taxon>
        <taxon>Bacillati</taxon>
        <taxon>Actinomycetota</taxon>
        <taxon>Actinomycetes</taxon>
        <taxon>Streptosporangiales</taxon>
        <taxon>Streptosporangiaceae</taxon>
        <taxon>Nonomuraea</taxon>
    </lineage>
</organism>